<keyword evidence="2" id="KW-1185">Reference proteome</keyword>
<protein>
    <submittedName>
        <fullName evidence="1">Uncharacterized protein</fullName>
    </submittedName>
</protein>
<dbReference type="AlphaFoldDB" id="A0A9P5JUT7"/>
<feature type="non-terminal residue" evidence="1">
    <location>
        <position position="95"/>
    </location>
</feature>
<organism evidence="1 2">
    <name type="scientific">Russula ochroleuca</name>
    <dbReference type="NCBI Taxonomy" id="152965"/>
    <lineage>
        <taxon>Eukaryota</taxon>
        <taxon>Fungi</taxon>
        <taxon>Dikarya</taxon>
        <taxon>Basidiomycota</taxon>
        <taxon>Agaricomycotina</taxon>
        <taxon>Agaricomycetes</taxon>
        <taxon>Russulales</taxon>
        <taxon>Russulaceae</taxon>
        <taxon>Russula</taxon>
    </lineage>
</organism>
<evidence type="ECO:0000313" key="2">
    <source>
        <dbReference type="Proteomes" id="UP000759537"/>
    </source>
</evidence>
<accession>A0A9P5JUT7</accession>
<comment type="caution">
    <text evidence="1">The sequence shown here is derived from an EMBL/GenBank/DDBJ whole genome shotgun (WGS) entry which is preliminary data.</text>
</comment>
<reference evidence="1" key="1">
    <citation type="submission" date="2019-10" db="EMBL/GenBank/DDBJ databases">
        <authorList>
            <consortium name="DOE Joint Genome Institute"/>
            <person name="Kuo A."/>
            <person name="Miyauchi S."/>
            <person name="Kiss E."/>
            <person name="Drula E."/>
            <person name="Kohler A."/>
            <person name="Sanchez-Garcia M."/>
            <person name="Andreopoulos B."/>
            <person name="Barry K.W."/>
            <person name="Bonito G."/>
            <person name="Buee M."/>
            <person name="Carver A."/>
            <person name="Chen C."/>
            <person name="Cichocki N."/>
            <person name="Clum A."/>
            <person name="Culley D."/>
            <person name="Crous P.W."/>
            <person name="Fauchery L."/>
            <person name="Girlanda M."/>
            <person name="Hayes R."/>
            <person name="Keri Z."/>
            <person name="LaButti K."/>
            <person name="Lipzen A."/>
            <person name="Lombard V."/>
            <person name="Magnuson J."/>
            <person name="Maillard F."/>
            <person name="Morin E."/>
            <person name="Murat C."/>
            <person name="Nolan M."/>
            <person name="Ohm R."/>
            <person name="Pangilinan J."/>
            <person name="Pereira M."/>
            <person name="Perotto S."/>
            <person name="Peter M."/>
            <person name="Riley R."/>
            <person name="Sitrit Y."/>
            <person name="Stielow B."/>
            <person name="Szollosi G."/>
            <person name="Zifcakova L."/>
            <person name="Stursova M."/>
            <person name="Spatafora J.W."/>
            <person name="Tedersoo L."/>
            <person name="Vaario L.-M."/>
            <person name="Yamada A."/>
            <person name="Yan M."/>
            <person name="Wang P."/>
            <person name="Xu J."/>
            <person name="Bruns T."/>
            <person name="Baldrian P."/>
            <person name="Vilgalys R."/>
            <person name="Henrissat B."/>
            <person name="Grigoriev I.V."/>
            <person name="Hibbett D."/>
            <person name="Nagy L.G."/>
            <person name="Martin F.M."/>
        </authorList>
    </citation>
    <scope>NUCLEOTIDE SEQUENCE</scope>
    <source>
        <strain evidence="1">Prilba</strain>
    </source>
</reference>
<dbReference type="Proteomes" id="UP000759537">
    <property type="component" value="Unassembled WGS sequence"/>
</dbReference>
<sequence>FKKLRSPQEFTCNGILHSVAQFVACDDQSLALAGKAVFRNCLVAIRPKSTQKDLPSTYNVTKYLYNQFIDRLEGLKGDITVSEDQIIRNKAHNGA</sequence>
<name>A0A9P5JUT7_9AGAM</name>
<dbReference type="EMBL" id="WHVB01000132">
    <property type="protein sequence ID" value="KAF8461321.1"/>
    <property type="molecule type" value="Genomic_DNA"/>
</dbReference>
<reference evidence="1" key="2">
    <citation type="journal article" date="2020" name="Nat. Commun.">
        <title>Large-scale genome sequencing of mycorrhizal fungi provides insights into the early evolution of symbiotic traits.</title>
        <authorList>
            <person name="Miyauchi S."/>
            <person name="Kiss E."/>
            <person name="Kuo A."/>
            <person name="Drula E."/>
            <person name="Kohler A."/>
            <person name="Sanchez-Garcia M."/>
            <person name="Morin E."/>
            <person name="Andreopoulos B."/>
            <person name="Barry K.W."/>
            <person name="Bonito G."/>
            <person name="Buee M."/>
            <person name="Carver A."/>
            <person name="Chen C."/>
            <person name="Cichocki N."/>
            <person name="Clum A."/>
            <person name="Culley D."/>
            <person name="Crous P.W."/>
            <person name="Fauchery L."/>
            <person name="Girlanda M."/>
            <person name="Hayes R.D."/>
            <person name="Keri Z."/>
            <person name="LaButti K."/>
            <person name="Lipzen A."/>
            <person name="Lombard V."/>
            <person name="Magnuson J."/>
            <person name="Maillard F."/>
            <person name="Murat C."/>
            <person name="Nolan M."/>
            <person name="Ohm R.A."/>
            <person name="Pangilinan J."/>
            <person name="Pereira M.F."/>
            <person name="Perotto S."/>
            <person name="Peter M."/>
            <person name="Pfister S."/>
            <person name="Riley R."/>
            <person name="Sitrit Y."/>
            <person name="Stielow J.B."/>
            <person name="Szollosi G."/>
            <person name="Zifcakova L."/>
            <person name="Stursova M."/>
            <person name="Spatafora J.W."/>
            <person name="Tedersoo L."/>
            <person name="Vaario L.M."/>
            <person name="Yamada A."/>
            <person name="Yan M."/>
            <person name="Wang P."/>
            <person name="Xu J."/>
            <person name="Bruns T."/>
            <person name="Baldrian P."/>
            <person name="Vilgalys R."/>
            <person name="Dunand C."/>
            <person name="Henrissat B."/>
            <person name="Grigoriev I.V."/>
            <person name="Hibbett D."/>
            <person name="Nagy L.G."/>
            <person name="Martin F.M."/>
        </authorList>
    </citation>
    <scope>NUCLEOTIDE SEQUENCE</scope>
    <source>
        <strain evidence="1">Prilba</strain>
    </source>
</reference>
<evidence type="ECO:0000313" key="1">
    <source>
        <dbReference type="EMBL" id="KAF8461321.1"/>
    </source>
</evidence>
<gene>
    <name evidence="1" type="ORF">DFH94DRAFT_640947</name>
</gene>
<dbReference type="OrthoDB" id="3157803at2759"/>
<proteinExistence type="predicted"/>